<dbReference type="EMBL" id="BGPR01008163">
    <property type="protein sequence ID" value="GBN31958.1"/>
    <property type="molecule type" value="Genomic_DNA"/>
</dbReference>
<evidence type="ECO:0000256" key="3">
    <source>
        <dbReference type="SAM" id="SignalP"/>
    </source>
</evidence>
<dbReference type="InterPro" id="IPR033379">
    <property type="entry name" value="Acid_Pase_AS"/>
</dbReference>
<dbReference type="PROSITE" id="PS00616">
    <property type="entry name" value="HIS_ACID_PHOSPHAT_1"/>
    <property type="match status" value="1"/>
</dbReference>
<name>A0A4Y2MXQ7_ARAVE</name>
<evidence type="ECO:0000313" key="5">
    <source>
        <dbReference type="Proteomes" id="UP000499080"/>
    </source>
</evidence>
<accession>A0A4Y2MXQ7</accession>
<evidence type="ECO:0000256" key="1">
    <source>
        <dbReference type="ARBA" id="ARBA00000032"/>
    </source>
</evidence>
<dbReference type="InterPro" id="IPR000560">
    <property type="entry name" value="His_Pase_clade-2"/>
</dbReference>
<dbReference type="InterPro" id="IPR050645">
    <property type="entry name" value="Histidine_acid_phosphatase"/>
</dbReference>
<dbReference type="PANTHER" id="PTHR11567">
    <property type="entry name" value="ACID PHOSPHATASE-RELATED"/>
    <property type="match status" value="1"/>
</dbReference>
<dbReference type="CDD" id="cd07061">
    <property type="entry name" value="HP_HAP_like"/>
    <property type="match status" value="1"/>
</dbReference>
<dbReference type="Pfam" id="PF00328">
    <property type="entry name" value="His_Phos_2"/>
    <property type="match status" value="1"/>
</dbReference>
<evidence type="ECO:0000313" key="4">
    <source>
        <dbReference type="EMBL" id="GBN31958.1"/>
    </source>
</evidence>
<keyword evidence="3" id="KW-0732">Signal</keyword>
<feature type="chain" id="PRO_5021280466" evidence="3">
    <location>
        <begin position="20"/>
        <end position="176"/>
    </location>
</feature>
<comment type="caution">
    <text evidence="4">The sequence shown here is derived from an EMBL/GenBank/DDBJ whole genome shotgun (WGS) entry which is preliminary data.</text>
</comment>
<protein>
    <submittedName>
        <fullName evidence="4">Lysosomal acid phosphatase</fullName>
    </submittedName>
</protein>
<dbReference type="PANTHER" id="PTHR11567:SF210">
    <property type="entry name" value="ACID PHOSPHATASE 5-RELATED"/>
    <property type="match status" value="1"/>
</dbReference>
<comment type="similarity">
    <text evidence="2">Belongs to the histidine acid phosphatase family.</text>
</comment>
<proteinExistence type="inferred from homology"/>
<dbReference type="InterPro" id="IPR029033">
    <property type="entry name" value="His_PPase_superfam"/>
</dbReference>
<keyword evidence="5" id="KW-1185">Reference proteome</keyword>
<evidence type="ECO:0000256" key="2">
    <source>
        <dbReference type="ARBA" id="ARBA00005375"/>
    </source>
</evidence>
<feature type="signal peptide" evidence="3">
    <location>
        <begin position="1"/>
        <end position="19"/>
    </location>
</feature>
<reference evidence="4 5" key="1">
    <citation type="journal article" date="2019" name="Sci. Rep.">
        <title>Orb-weaving spider Araneus ventricosus genome elucidates the spidroin gene catalogue.</title>
        <authorList>
            <person name="Kono N."/>
            <person name="Nakamura H."/>
            <person name="Ohtoshi R."/>
            <person name="Moran D.A.P."/>
            <person name="Shinohara A."/>
            <person name="Yoshida Y."/>
            <person name="Fujiwara M."/>
            <person name="Mori M."/>
            <person name="Tomita M."/>
            <person name="Arakawa K."/>
        </authorList>
    </citation>
    <scope>NUCLEOTIDE SEQUENCE [LARGE SCALE GENOMIC DNA]</scope>
</reference>
<gene>
    <name evidence="4" type="primary">acp2_0</name>
    <name evidence="4" type="ORF">AVEN_39358_1</name>
</gene>
<dbReference type="Proteomes" id="UP000499080">
    <property type="component" value="Unassembled WGS sequence"/>
</dbReference>
<dbReference type="GO" id="GO:0003993">
    <property type="term" value="F:acid phosphatase activity"/>
    <property type="evidence" value="ECO:0007669"/>
    <property type="project" value="UniProtKB-EC"/>
</dbReference>
<dbReference type="SUPFAM" id="SSF53254">
    <property type="entry name" value="Phosphoglycerate mutase-like"/>
    <property type="match status" value="1"/>
</dbReference>
<dbReference type="OrthoDB" id="6425998at2759"/>
<dbReference type="Gene3D" id="3.40.50.1240">
    <property type="entry name" value="Phosphoglycerate mutase-like"/>
    <property type="match status" value="1"/>
</dbReference>
<organism evidence="4 5">
    <name type="scientific">Araneus ventricosus</name>
    <name type="common">Orbweaver spider</name>
    <name type="synonym">Epeira ventricosa</name>
    <dbReference type="NCBI Taxonomy" id="182803"/>
    <lineage>
        <taxon>Eukaryota</taxon>
        <taxon>Metazoa</taxon>
        <taxon>Ecdysozoa</taxon>
        <taxon>Arthropoda</taxon>
        <taxon>Chelicerata</taxon>
        <taxon>Arachnida</taxon>
        <taxon>Araneae</taxon>
        <taxon>Araneomorphae</taxon>
        <taxon>Entelegynae</taxon>
        <taxon>Araneoidea</taxon>
        <taxon>Araneidae</taxon>
        <taxon>Araneus</taxon>
    </lineage>
</organism>
<dbReference type="AlphaFoldDB" id="A0A4Y2MXQ7"/>
<sequence>MFSLLSLLSAFLILSRSFAEESTRLLLVQTLFRHGDRSPMFIYPKDQNKLDSWPEGLGKLTQLGKKQHYAVGKFLRSMYKDFVTSNPNEVSANSSATERSLSSAQAHLAAFYAPEGRWKFEDELNWQPIPIYTLPIKDDKVNGIFLKQFLKVLSSSYIYYYVQKVPGLFLIFYKYK</sequence>
<comment type="catalytic activity">
    <reaction evidence="1">
        <text>a phosphate monoester + H2O = an alcohol + phosphate</text>
        <dbReference type="Rhea" id="RHEA:15017"/>
        <dbReference type="ChEBI" id="CHEBI:15377"/>
        <dbReference type="ChEBI" id="CHEBI:30879"/>
        <dbReference type="ChEBI" id="CHEBI:43474"/>
        <dbReference type="ChEBI" id="CHEBI:67140"/>
        <dbReference type="EC" id="3.1.3.2"/>
    </reaction>
</comment>